<sequence>MTSIKQTFQQSAHNAERSTSSFQGPLSQSPASTVRPHCIIGCTRAYAAWTGDNSSTNVGIGLYLTQGDLLLHCYRTEVGSLCSARLCSETHGLDRSLRLIRFDRFHATSRPPWSDHPRRHMQSP</sequence>
<dbReference type="HOGENOM" id="CLU_2003647_0_0_1"/>
<accession>M2RFJ3</accession>
<feature type="compositionally biased region" description="Polar residues" evidence="1">
    <location>
        <begin position="1"/>
        <end position="32"/>
    </location>
</feature>
<keyword evidence="3" id="KW-1185">Reference proteome</keyword>
<evidence type="ECO:0000313" key="3">
    <source>
        <dbReference type="Proteomes" id="UP000016930"/>
    </source>
</evidence>
<evidence type="ECO:0000256" key="1">
    <source>
        <dbReference type="SAM" id="MobiDB-lite"/>
    </source>
</evidence>
<feature type="region of interest" description="Disordered" evidence="1">
    <location>
        <begin position="1"/>
        <end position="33"/>
    </location>
</feature>
<dbReference type="Proteomes" id="UP000016930">
    <property type="component" value="Unassembled WGS sequence"/>
</dbReference>
<proteinExistence type="predicted"/>
<protein>
    <submittedName>
        <fullName evidence="2">Uncharacterized protein</fullName>
    </submittedName>
</protein>
<gene>
    <name evidence="2" type="ORF">CERSUDRAFT_114222</name>
</gene>
<reference evidence="2 3" key="1">
    <citation type="journal article" date="2012" name="Proc. Natl. Acad. Sci. U.S.A.">
        <title>Comparative genomics of Ceriporiopsis subvermispora and Phanerochaete chrysosporium provide insight into selective ligninolysis.</title>
        <authorList>
            <person name="Fernandez-Fueyo E."/>
            <person name="Ruiz-Duenas F.J."/>
            <person name="Ferreira P."/>
            <person name="Floudas D."/>
            <person name="Hibbett D.S."/>
            <person name="Canessa P."/>
            <person name="Larrondo L.F."/>
            <person name="James T.Y."/>
            <person name="Seelenfreund D."/>
            <person name="Lobos S."/>
            <person name="Polanco R."/>
            <person name="Tello M."/>
            <person name="Honda Y."/>
            <person name="Watanabe T."/>
            <person name="Watanabe T."/>
            <person name="Ryu J.S."/>
            <person name="Kubicek C.P."/>
            <person name="Schmoll M."/>
            <person name="Gaskell J."/>
            <person name="Hammel K.E."/>
            <person name="St John F.J."/>
            <person name="Vanden Wymelenberg A."/>
            <person name="Sabat G."/>
            <person name="Splinter BonDurant S."/>
            <person name="Syed K."/>
            <person name="Yadav J.S."/>
            <person name="Doddapaneni H."/>
            <person name="Subramanian V."/>
            <person name="Lavin J.L."/>
            <person name="Oguiza J.A."/>
            <person name="Perez G."/>
            <person name="Pisabarro A.G."/>
            <person name="Ramirez L."/>
            <person name="Santoyo F."/>
            <person name="Master E."/>
            <person name="Coutinho P.M."/>
            <person name="Henrissat B."/>
            <person name="Lombard V."/>
            <person name="Magnuson J.K."/>
            <person name="Kuees U."/>
            <person name="Hori C."/>
            <person name="Igarashi K."/>
            <person name="Samejima M."/>
            <person name="Held B.W."/>
            <person name="Barry K.W."/>
            <person name="LaButti K.M."/>
            <person name="Lapidus A."/>
            <person name="Lindquist E.A."/>
            <person name="Lucas S.M."/>
            <person name="Riley R."/>
            <person name="Salamov A.A."/>
            <person name="Hoffmeister D."/>
            <person name="Schwenk D."/>
            <person name="Hadar Y."/>
            <person name="Yarden O."/>
            <person name="de Vries R.P."/>
            <person name="Wiebenga A."/>
            <person name="Stenlid J."/>
            <person name="Eastwood D."/>
            <person name="Grigoriev I.V."/>
            <person name="Berka R.M."/>
            <person name="Blanchette R.A."/>
            <person name="Kersten P."/>
            <person name="Martinez A.T."/>
            <person name="Vicuna R."/>
            <person name="Cullen D."/>
        </authorList>
    </citation>
    <scope>NUCLEOTIDE SEQUENCE [LARGE SCALE GENOMIC DNA]</scope>
    <source>
        <strain evidence="2 3">B</strain>
    </source>
</reference>
<dbReference type="AlphaFoldDB" id="M2RFJ3"/>
<name>M2RFJ3_CERS8</name>
<evidence type="ECO:0000313" key="2">
    <source>
        <dbReference type="EMBL" id="EMD37581.1"/>
    </source>
</evidence>
<organism evidence="2 3">
    <name type="scientific">Ceriporiopsis subvermispora (strain B)</name>
    <name type="common">White-rot fungus</name>
    <name type="synonym">Gelatoporia subvermispora</name>
    <dbReference type="NCBI Taxonomy" id="914234"/>
    <lineage>
        <taxon>Eukaryota</taxon>
        <taxon>Fungi</taxon>
        <taxon>Dikarya</taxon>
        <taxon>Basidiomycota</taxon>
        <taxon>Agaricomycotina</taxon>
        <taxon>Agaricomycetes</taxon>
        <taxon>Polyporales</taxon>
        <taxon>Gelatoporiaceae</taxon>
        <taxon>Gelatoporia</taxon>
    </lineage>
</organism>
<dbReference type="EMBL" id="KB445796">
    <property type="protein sequence ID" value="EMD37581.1"/>
    <property type="molecule type" value="Genomic_DNA"/>
</dbReference>